<evidence type="ECO:0000313" key="1">
    <source>
        <dbReference type="EMBL" id="KAK1868801.1"/>
    </source>
</evidence>
<reference evidence="1" key="1">
    <citation type="submission" date="2019-11" db="EMBL/GenBank/DDBJ databases">
        <title>Nori genome reveals adaptations in red seaweeds to the harsh intertidal environment.</title>
        <authorList>
            <person name="Wang D."/>
            <person name="Mao Y."/>
        </authorList>
    </citation>
    <scope>NUCLEOTIDE SEQUENCE</scope>
    <source>
        <tissue evidence="1">Gametophyte</tissue>
    </source>
</reference>
<dbReference type="EMBL" id="CM020620">
    <property type="protein sequence ID" value="KAK1868801.1"/>
    <property type="molecule type" value="Genomic_DNA"/>
</dbReference>
<evidence type="ECO:0000313" key="2">
    <source>
        <dbReference type="Proteomes" id="UP000798662"/>
    </source>
</evidence>
<protein>
    <submittedName>
        <fullName evidence="1">Uncharacterized protein</fullName>
    </submittedName>
</protein>
<proteinExistence type="predicted"/>
<comment type="caution">
    <text evidence="1">The sequence shown here is derived from an EMBL/GenBank/DDBJ whole genome shotgun (WGS) entry which is preliminary data.</text>
</comment>
<keyword evidence="2" id="KW-1185">Reference proteome</keyword>
<sequence>MALSTFDTPGWRAIFLTMSGGLFDGPGGRRAFGGPLLSEALAIVDARVSGFTQAASVLSVSMDGMTDVNGGGVYNLIVYTPTPLLVAAHRLGREEASADLLLARLGAALQGPPLNDVASSSGTGLQGGATPQTLFSSRRLLSLVTDSPSTMAALRTRAVDVGTFLYAFGCAAQAVHLVPYDAARVAVCALALLTALTIVSKTCLLATFLDTVYSSQKPLVKRWDGQGSRQRVNP</sequence>
<gene>
    <name evidence="1" type="ORF">I4F81_011284</name>
</gene>
<accession>A0ACC3CEW1</accession>
<name>A0ACC3CEW1_PYRYE</name>
<organism evidence="1 2">
    <name type="scientific">Pyropia yezoensis</name>
    <name type="common">Susabi-nori</name>
    <name type="synonym">Porphyra yezoensis</name>
    <dbReference type="NCBI Taxonomy" id="2788"/>
    <lineage>
        <taxon>Eukaryota</taxon>
        <taxon>Rhodophyta</taxon>
        <taxon>Bangiophyceae</taxon>
        <taxon>Bangiales</taxon>
        <taxon>Bangiaceae</taxon>
        <taxon>Pyropia</taxon>
    </lineage>
</organism>
<dbReference type="Proteomes" id="UP000798662">
    <property type="component" value="Chromosome 3"/>
</dbReference>